<protein>
    <submittedName>
        <fullName evidence="2">Uncharacterized protein</fullName>
    </submittedName>
</protein>
<name>A0A4P9WJ31_9FUNG</name>
<dbReference type="Proteomes" id="UP000269721">
    <property type="component" value="Unassembled WGS sequence"/>
</dbReference>
<accession>A0A4P9WJ31</accession>
<sequence>MHSLAASSSAASATRQSRESPCAPRTTHQRPITPSNLAITSEIFLALTAHTPRLHKLYFPNAKNIAEVDFINYLTSKNSLSPTNSQPRMPSSSPSPPRLVSIVFGGQPAFDPSRFEKRLNDAIERPGSALEFVNVTGGGLERLVSDAGLWWTEWDGFKDPRLKVNEIAGIFWDGLMRKTEPWRARVYKGDELARRWIRGQLEEGAAGLIASVGSRESGPGYSLLLAPAQIHLSVVSSSTPDPACACCMAGLVRQRRKS</sequence>
<organism evidence="2 3">
    <name type="scientific">Blyttiomyces helicus</name>
    <dbReference type="NCBI Taxonomy" id="388810"/>
    <lineage>
        <taxon>Eukaryota</taxon>
        <taxon>Fungi</taxon>
        <taxon>Fungi incertae sedis</taxon>
        <taxon>Chytridiomycota</taxon>
        <taxon>Chytridiomycota incertae sedis</taxon>
        <taxon>Chytridiomycetes</taxon>
        <taxon>Chytridiomycetes incertae sedis</taxon>
        <taxon>Blyttiomyces</taxon>
    </lineage>
</organism>
<dbReference type="AlphaFoldDB" id="A0A4P9WJ31"/>
<evidence type="ECO:0000313" key="3">
    <source>
        <dbReference type="Proteomes" id="UP000269721"/>
    </source>
</evidence>
<evidence type="ECO:0000313" key="2">
    <source>
        <dbReference type="EMBL" id="RKO92055.1"/>
    </source>
</evidence>
<feature type="region of interest" description="Disordered" evidence="1">
    <location>
        <begin position="1"/>
        <end position="34"/>
    </location>
</feature>
<dbReference type="EMBL" id="KZ994794">
    <property type="protein sequence ID" value="RKO92055.1"/>
    <property type="molecule type" value="Genomic_DNA"/>
</dbReference>
<reference evidence="3" key="1">
    <citation type="journal article" date="2018" name="Nat. Microbiol.">
        <title>Leveraging single-cell genomics to expand the fungal tree of life.</title>
        <authorList>
            <person name="Ahrendt S.R."/>
            <person name="Quandt C.A."/>
            <person name="Ciobanu D."/>
            <person name="Clum A."/>
            <person name="Salamov A."/>
            <person name="Andreopoulos B."/>
            <person name="Cheng J.F."/>
            <person name="Woyke T."/>
            <person name="Pelin A."/>
            <person name="Henrissat B."/>
            <person name="Reynolds N.K."/>
            <person name="Benny G.L."/>
            <person name="Smith M.E."/>
            <person name="James T.Y."/>
            <person name="Grigoriev I.V."/>
        </authorList>
    </citation>
    <scope>NUCLEOTIDE SEQUENCE [LARGE SCALE GENOMIC DNA]</scope>
</reference>
<gene>
    <name evidence="2" type="ORF">BDK51DRAFT_45069</name>
</gene>
<evidence type="ECO:0000256" key="1">
    <source>
        <dbReference type="SAM" id="MobiDB-lite"/>
    </source>
</evidence>
<proteinExistence type="predicted"/>
<feature type="compositionally biased region" description="Low complexity" evidence="1">
    <location>
        <begin position="1"/>
        <end position="13"/>
    </location>
</feature>
<keyword evidence="3" id="KW-1185">Reference proteome</keyword>